<dbReference type="OrthoDB" id="205694at2759"/>
<name>A0A9W7KTX9_9STRA</name>
<proteinExistence type="predicted"/>
<keyword evidence="3" id="KW-1185">Reference proteome</keyword>
<accession>A0A9W7KTX9</accession>
<evidence type="ECO:0000313" key="3">
    <source>
        <dbReference type="Proteomes" id="UP001165122"/>
    </source>
</evidence>
<comment type="caution">
    <text evidence="2">The sequence shown here is derived from an EMBL/GenBank/DDBJ whole genome shotgun (WGS) entry which is preliminary data.</text>
</comment>
<sequence>MSESSEDIERDKVAKQEKVVEEITKLVSTSTIPDLKALHDAISSGETPTATILTGGLTNYSYKVAVSDPAVKPIFVKLSFPYALWATDKDNYYDLQRTVNEFTMMDMFAKIAPGHVAEPFVCHHIPADDLNPYEMLMLVTEWCTSDEQLANQWLDGNVDARIAEQLGTAVAKLHLQPFDPEFNQAVNTTVADCVWPAAKEKFTELLSHDDGENNLTPPSSLLCTPCKRFGLLAREFGSEKLFCLVDRLKVSFESKEVFTHSDLHSFNILVEKKPDAAELAAFGPTGNFMLCDWEMASAGPVGRDFGTFSAFPVLCFLTNARLGHTAVALDLRSKLHLIVDAYLSALSAEGKDVEYVNAAYRNIIGFTGYFTMIYCVLRVHYDMLPVEGPELAKVLDSLGVITLKLLKLGFDDSTVGLTKTELRKRFNALLDIELNELTPQAGKRRNRRGSQLRASGTIISDSGVFTRDTRRVTLFKEKTIKENVTGAIGAISSAVKKGGVGVADGVKGLFKGEGEK</sequence>
<evidence type="ECO:0000313" key="2">
    <source>
        <dbReference type="EMBL" id="GMI11538.1"/>
    </source>
</evidence>
<dbReference type="Gene3D" id="3.90.1200.10">
    <property type="match status" value="1"/>
</dbReference>
<dbReference type="Pfam" id="PF01636">
    <property type="entry name" value="APH"/>
    <property type="match status" value="1"/>
</dbReference>
<reference evidence="3" key="1">
    <citation type="journal article" date="2023" name="Commun. Biol.">
        <title>Genome analysis of Parmales, the sister group of diatoms, reveals the evolutionary specialization of diatoms from phago-mixotrophs to photoautotrophs.</title>
        <authorList>
            <person name="Ban H."/>
            <person name="Sato S."/>
            <person name="Yoshikawa S."/>
            <person name="Yamada K."/>
            <person name="Nakamura Y."/>
            <person name="Ichinomiya M."/>
            <person name="Sato N."/>
            <person name="Blanc-Mathieu R."/>
            <person name="Endo H."/>
            <person name="Kuwata A."/>
            <person name="Ogata H."/>
        </authorList>
    </citation>
    <scope>NUCLEOTIDE SEQUENCE [LARGE SCALE GENOMIC DNA]</scope>
    <source>
        <strain evidence="3">NIES 3700</strain>
    </source>
</reference>
<dbReference type="AlphaFoldDB" id="A0A9W7KTX9"/>
<dbReference type="Proteomes" id="UP001165122">
    <property type="component" value="Unassembled WGS sequence"/>
</dbReference>
<gene>
    <name evidence="2" type="ORF">TrLO_g7482</name>
</gene>
<dbReference type="EMBL" id="BRXW01000164">
    <property type="protein sequence ID" value="GMI11538.1"/>
    <property type="molecule type" value="Genomic_DNA"/>
</dbReference>
<evidence type="ECO:0000259" key="1">
    <source>
        <dbReference type="Pfam" id="PF01636"/>
    </source>
</evidence>
<dbReference type="InterPro" id="IPR011009">
    <property type="entry name" value="Kinase-like_dom_sf"/>
</dbReference>
<protein>
    <recommendedName>
        <fullName evidence="1">Aminoglycoside phosphotransferase domain-containing protein</fullName>
    </recommendedName>
</protein>
<dbReference type="SUPFAM" id="SSF56112">
    <property type="entry name" value="Protein kinase-like (PK-like)"/>
    <property type="match status" value="1"/>
</dbReference>
<organism evidence="2 3">
    <name type="scientific">Triparma laevis f. longispina</name>
    <dbReference type="NCBI Taxonomy" id="1714387"/>
    <lineage>
        <taxon>Eukaryota</taxon>
        <taxon>Sar</taxon>
        <taxon>Stramenopiles</taxon>
        <taxon>Ochrophyta</taxon>
        <taxon>Bolidophyceae</taxon>
        <taxon>Parmales</taxon>
        <taxon>Triparmaceae</taxon>
        <taxon>Triparma</taxon>
    </lineage>
</organism>
<feature type="domain" description="Aminoglycoside phosphotransferase" evidence="1">
    <location>
        <begin position="53"/>
        <end position="309"/>
    </location>
</feature>
<dbReference type="InterPro" id="IPR002575">
    <property type="entry name" value="Aminoglycoside_PTrfase"/>
</dbReference>